<evidence type="ECO:0000256" key="2">
    <source>
        <dbReference type="ARBA" id="ARBA00009592"/>
    </source>
</evidence>
<dbReference type="Pfam" id="PF13855">
    <property type="entry name" value="LRR_8"/>
    <property type="match status" value="3"/>
</dbReference>
<dbReference type="Pfam" id="PF23598">
    <property type="entry name" value="LRR_14"/>
    <property type="match status" value="1"/>
</dbReference>
<dbReference type="Proteomes" id="UP000011115">
    <property type="component" value="Unassembled WGS sequence"/>
</dbReference>
<evidence type="ECO:0000256" key="11">
    <source>
        <dbReference type="ARBA" id="ARBA00023180"/>
    </source>
</evidence>
<comment type="similarity">
    <text evidence="2">Belongs to the RLP family.</text>
</comment>
<evidence type="ECO:0000313" key="14">
    <source>
        <dbReference type="EnsemblPlants" id="PGSC0003DMT400056738"/>
    </source>
</evidence>
<dbReference type="InterPro" id="IPR046956">
    <property type="entry name" value="RLP23-like"/>
</dbReference>
<dbReference type="InterPro" id="IPR003591">
    <property type="entry name" value="Leu-rich_rpt_typical-subtyp"/>
</dbReference>
<dbReference type="GO" id="GO:0004672">
    <property type="term" value="F:protein kinase activity"/>
    <property type="evidence" value="ECO:0000318"/>
    <property type="project" value="GO_Central"/>
</dbReference>
<reference evidence="15" key="1">
    <citation type="journal article" date="2011" name="Nature">
        <title>Genome sequence and analysis of the tuber crop potato.</title>
        <authorList>
            <consortium name="The Potato Genome Sequencing Consortium"/>
        </authorList>
    </citation>
    <scope>NUCLEOTIDE SEQUENCE [LARGE SCALE GENOMIC DNA]</scope>
    <source>
        <strain evidence="15">cv. DM1-3 516 R44</strain>
    </source>
</reference>
<organism evidence="14 15">
    <name type="scientific">Solanum tuberosum</name>
    <name type="common">Potato</name>
    <dbReference type="NCBI Taxonomy" id="4113"/>
    <lineage>
        <taxon>Eukaryota</taxon>
        <taxon>Viridiplantae</taxon>
        <taxon>Streptophyta</taxon>
        <taxon>Embryophyta</taxon>
        <taxon>Tracheophyta</taxon>
        <taxon>Spermatophyta</taxon>
        <taxon>Magnoliopsida</taxon>
        <taxon>eudicotyledons</taxon>
        <taxon>Gunneridae</taxon>
        <taxon>Pentapetalae</taxon>
        <taxon>asterids</taxon>
        <taxon>lamiids</taxon>
        <taxon>Solanales</taxon>
        <taxon>Solanaceae</taxon>
        <taxon>Solanoideae</taxon>
        <taxon>Solaneae</taxon>
        <taxon>Solanum</taxon>
    </lineage>
</organism>
<keyword evidence="7" id="KW-0677">Repeat</keyword>
<dbReference type="PANTHER" id="PTHR48061">
    <property type="entry name" value="LEUCINE-RICH REPEAT RECEPTOR PROTEIN KINASE EMS1-LIKE-RELATED"/>
    <property type="match status" value="1"/>
</dbReference>
<dbReference type="FunFam" id="3.80.10.10:FF:000213">
    <property type="entry name" value="Tyrosine-sulfated glycopeptide receptor 1"/>
    <property type="match status" value="2"/>
</dbReference>
<feature type="domain" description="Disease resistance R13L4/SHOC-2-like LRR" evidence="13">
    <location>
        <begin position="279"/>
        <end position="488"/>
    </location>
</feature>
<dbReference type="HOGENOM" id="CLU_000288_18_3_1"/>
<proteinExistence type="inferred from homology"/>
<evidence type="ECO:0000256" key="8">
    <source>
        <dbReference type="ARBA" id="ARBA00022989"/>
    </source>
</evidence>
<keyword evidence="5" id="KW-0812">Transmembrane</keyword>
<dbReference type="SUPFAM" id="SSF52058">
    <property type="entry name" value="L domain-like"/>
    <property type="match status" value="4"/>
</dbReference>
<reference evidence="14" key="2">
    <citation type="submission" date="2015-06" db="UniProtKB">
        <authorList>
            <consortium name="EnsemblPlants"/>
        </authorList>
    </citation>
    <scope>IDENTIFICATION</scope>
    <source>
        <strain evidence="14">DM1-3 516 R44</strain>
    </source>
</reference>
<dbReference type="SMART" id="SM00369">
    <property type="entry name" value="LRR_TYP"/>
    <property type="match status" value="15"/>
</dbReference>
<dbReference type="InterPro" id="IPR055414">
    <property type="entry name" value="LRR_R13L4/SHOC2-like"/>
</dbReference>
<evidence type="ECO:0000256" key="5">
    <source>
        <dbReference type="ARBA" id="ARBA00022692"/>
    </source>
</evidence>
<evidence type="ECO:0000256" key="10">
    <source>
        <dbReference type="ARBA" id="ARBA00023170"/>
    </source>
</evidence>
<comment type="subcellular location">
    <subcellularLocation>
        <location evidence="1">Cell membrane</location>
        <topology evidence="1">Single-pass type I membrane protein</topology>
    </subcellularLocation>
</comment>
<evidence type="ECO:0000256" key="3">
    <source>
        <dbReference type="ARBA" id="ARBA00022475"/>
    </source>
</evidence>
<dbReference type="PROSITE" id="PS51450">
    <property type="entry name" value="LRR"/>
    <property type="match status" value="1"/>
</dbReference>
<evidence type="ECO:0000256" key="1">
    <source>
        <dbReference type="ARBA" id="ARBA00004251"/>
    </source>
</evidence>
<dbReference type="InterPro" id="IPR013210">
    <property type="entry name" value="LRR_N_plant-typ"/>
</dbReference>
<dbReference type="PANTHER" id="PTHR48061:SF19">
    <property type="entry name" value="RECEPTOR-LIKE PROTEIN 12"/>
    <property type="match status" value="1"/>
</dbReference>
<dbReference type="PRINTS" id="PR00019">
    <property type="entry name" value="LEURICHRPT"/>
</dbReference>
<dbReference type="OMA" id="YFLPLCS"/>
<protein>
    <submittedName>
        <fullName evidence="14">Verticillium wilt resistance</fullName>
    </submittedName>
</protein>
<keyword evidence="3" id="KW-1003">Cell membrane</keyword>
<sequence>MASLLKLKHELTFDSSIPKKIVRWNRNIDCCLWSGVSCDEEGHVLVLELDNEAISGGVDNSSSLFDLQHLEKLNLAYNDLRSLPIPTDIYKLLNLTYLNLSQAGFEGQIPVELSRLTKLVVLDISTYNDIVGFPYSLLSLESPDLGTLVGSLANLRELYLDGVNVSLKGSEWCSALSSSLPQLRVLSMRYCEISGPIDPVLVNLPFLSVIRLDMNNLSTMVPDFLADFTKLTTLSVRWCNLFGSFPSKIFQVPTLQQLDLLGNVNLTGTLPEFPQKNALRELSLRETSFTGLLPNSIANLRSLITLDLYDCNFRGPIPSTMGNLTNLVSLDLSNNNFTGSIPLFHEANKLNYIDISNNNGQLSSAQTQLAVLLSLPSLQYLYLYNSHLSGEIHEFPNASSSVLETLYLSNNHLNGLIPRSIFKLNRLSQLSLSSNSFSGTINIEAVNGLPRLTTLDLSDNKIEGKIPNWVWTVAKLNLSHNLFESLEKPYYISTTSIVIDLSFNRIKGNPPFLPDRFANWKSSITYFSIANNEFTGSISSSICSLDQLQFLDMLNNSISGKIPPCLIQMLAMSLVVLNIGRNNLSGIVPDTFPLNCSLETLDLSRNMLEGKVPSSLQRCEPLQVLNIGNNKIKDTFPCMLKKLYSFHVLVIRSNKFYGNLQCSVANQTWSRLQIVDLAYNNFSGDLLPHYFSSWEGMMQGNNPYPWEQYLSADNLYQDKVTLTIKGLTVEYVKILVVLTSIDFSCNNFQGEIPETLGDLKSLIHLNFSHNALTGRIPNALGNLTQLESLDFSVNHLRGRIPDELVSLTFLAFLNLSFNQLSGRIPSVYGQCLGDEKALLLKLKKSLTFDSSKSTKLGRWDLNTDCCLWPGVSCDQEGHVLVLDLDDEVITSGVPEFIANFTKLTTLSLRNCKLRGSFPSKIIQVQTLQELYLSFNVNLTGTLPEFSQKSALREVVLSYTGFTGSLSDSIANLQNLTRLDLAGCNFSGDIPSKMGNLTDLVHLDLSFNSFTGSIPFFHKAKKLNYIDLSNNNGPFSSTQTQLAVLLSLPSLQFLSVQNSRLSGVIHEFSNASSSVLDTLDLSNNHLNGSIPRSIFQLKSLSELVLSSNSFNGTINLEAISRLPRLNILDLSYNNLRVVSNSTSFPSPAGMHSLRLASCQLQKFPDLKNLSFLLELDLSNNKIRGGIPNWVWKVTNLNLSHNLLESLEKPYYMFTSPLSIDLSSNRIKGNPPFLPPDRDDTYYRTSRGGSVTFISLANNEFTGSIPSFIYNLDHLKFLDMSNNTFNNKIPSCLFQKADRFVVLNLGRNKLSGTIPDTFPLNCSLRTLDLSSNILEGKVPRSLLRCEPLEVLNIGNNKIEDTFPCMLNYFSNLHVLVLRSNKFHGNLQCPIANQTWSSIQIIDLAYNNFSGAMLPQYFSNLKGMMQSRNIDPGEHYLHVDSLYQDKVTLTIKGLTLEYVKILVVLTSIDFSCNNFQGEIPETLGDLKSLIHVNFSHNALTGRIPKALGKLTQLESLDFSVNHLSGRIPDELVSLTFLAFLNLSFNQLSGRIPSGNQFQTFSADSFEGNIGLCNFPLNTTCSETKVNGSSQPNNHSEHEIDGKYISFSLGSSMAFGIVTWLLLHSQRYNELVDGLLLRILGQPKRRRKNKNQRRSRKIRL</sequence>
<dbReference type="InterPro" id="IPR032675">
    <property type="entry name" value="LRR_dom_sf"/>
</dbReference>
<dbReference type="Pfam" id="PF08263">
    <property type="entry name" value="LRRNT_2"/>
    <property type="match status" value="2"/>
</dbReference>
<keyword evidence="6" id="KW-0732">Signal</keyword>
<name>M1BZU8_SOLTU</name>
<evidence type="ECO:0000313" key="15">
    <source>
        <dbReference type="Proteomes" id="UP000011115"/>
    </source>
</evidence>
<feature type="domain" description="Leucine-rich repeat-containing N-terminal plant-type" evidence="12">
    <location>
        <begin position="3"/>
        <end position="39"/>
    </location>
</feature>
<dbReference type="GO" id="GO:0050832">
    <property type="term" value="P:defense response to fungus"/>
    <property type="evidence" value="ECO:0007669"/>
    <property type="project" value="UniProtKB-ARBA"/>
</dbReference>
<dbReference type="GO" id="GO:0005886">
    <property type="term" value="C:plasma membrane"/>
    <property type="evidence" value="ECO:0007669"/>
    <property type="project" value="UniProtKB-SubCell"/>
</dbReference>
<evidence type="ECO:0000256" key="9">
    <source>
        <dbReference type="ARBA" id="ARBA00023136"/>
    </source>
</evidence>
<keyword evidence="15" id="KW-1185">Reference proteome</keyword>
<keyword evidence="11" id="KW-0325">Glycoprotein</keyword>
<evidence type="ECO:0000259" key="12">
    <source>
        <dbReference type="Pfam" id="PF08263"/>
    </source>
</evidence>
<evidence type="ECO:0000259" key="13">
    <source>
        <dbReference type="Pfam" id="PF23598"/>
    </source>
</evidence>
<dbReference type="InParanoid" id="M1BZU8"/>
<dbReference type="PaxDb" id="4113-PGSC0003DMT400056738"/>
<accession>M1BZU8</accession>
<evidence type="ECO:0000256" key="7">
    <source>
        <dbReference type="ARBA" id="ARBA00022737"/>
    </source>
</evidence>
<keyword evidence="9" id="KW-0472">Membrane</keyword>
<dbReference type="FunFam" id="3.80.10.10:FF:000041">
    <property type="entry name" value="LRR receptor-like serine/threonine-protein kinase ERECTA"/>
    <property type="match status" value="2"/>
</dbReference>
<dbReference type="InterPro" id="IPR001611">
    <property type="entry name" value="Leu-rich_rpt"/>
</dbReference>
<dbReference type="SUPFAM" id="SSF52047">
    <property type="entry name" value="RNI-like"/>
    <property type="match status" value="2"/>
</dbReference>
<dbReference type="Pfam" id="PF00560">
    <property type="entry name" value="LRR_1"/>
    <property type="match status" value="6"/>
</dbReference>
<dbReference type="Gene3D" id="3.80.10.10">
    <property type="entry name" value="Ribonuclease Inhibitor"/>
    <property type="match status" value="7"/>
</dbReference>
<feature type="domain" description="Leucine-rich repeat-containing N-terminal plant-type" evidence="12">
    <location>
        <begin position="833"/>
        <end position="874"/>
    </location>
</feature>
<evidence type="ECO:0000256" key="6">
    <source>
        <dbReference type="ARBA" id="ARBA00022729"/>
    </source>
</evidence>
<dbReference type="EnsemblPlants" id="PGSC0003DMT400056738">
    <property type="protein sequence ID" value="PGSC0003DMT400056738"/>
    <property type="gene ID" value="PGSC0003DMG400022067"/>
</dbReference>
<keyword evidence="4" id="KW-0433">Leucine-rich repeat</keyword>
<keyword evidence="8" id="KW-1133">Transmembrane helix</keyword>
<keyword evidence="10" id="KW-0675">Receptor</keyword>
<evidence type="ECO:0000256" key="4">
    <source>
        <dbReference type="ARBA" id="ARBA00022614"/>
    </source>
</evidence>
<dbReference type="eggNOG" id="KOG0619">
    <property type="taxonomic scope" value="Eukaryota"/>
</dbReference>
<dbReference type="Gramene" id="PGSC0003DMT400056738">
    <property type="protein sequence ID" value="PGSC0003DMT400056738"/>
    <property type="gene ID" value="PGSC0003DMG400022067"/>
</dbReference>